<dbReference type="AlphaFoldDB" id="A0A3R8RAA0"/>
<gene>
    <name evidence="2" type="ORF">EI998_02130</name>
</gene>
<sequence>MLKDLLILFFLGNILCLIGYFVKNQVLLKRILYGIGGLLIASPFLVLAYFLYAIFCKELI</sequence>
<proteinExistence type="predicted"/>
<organism evidence="2 3">
    <name type="scientific">Streptococcus suis</name>
    <dbReference type="NCBI Taxonomy" id="1307"/>
    <lineage>
        <taxon>Bacteria</taxon>
        <taxon>Bacillati</taxon>
        <taxon>Bacillota</taxon>
        <taxon>Bacilli</taxon>
        <taxon>Lactobacillales</taxon>
        <taxon>Streptococcaceae</taxon>
        <taxon>Streptococcus</taxon>
    </lineage>
</organism>
<evidence type="ECO:0000313" key="2">
    <source>
        <dbReference type="EMBL" id="RRR54665.1"/>
    </source>
</evidence>
<feature type="transmembrane region" description="Helical" evidence="1">
    <location>
        <begin position="6"/>
        <end position="22"/>
    </location>
</feature>
<reference evidence="2 3" key="2">
    <citation type="submission" date="2018-12" db="EMBL/GenBank/DDBJ databases">
        <title>Whole-genome sequences of fifteen clinical Streptococcus suis strains isolated from pigs between 2006 and 2018.</title>
        <authorList>
            <person name="Stevens M.J.A."/>
            <person name="Cernela N."/>
            <person name="Spoerry Serrano N."/>
            <person name="Schmitt S."/>
            <person name="Schrenzel J."/>
            <person name="Stephan R."/>
        </authorList>
    </citation>
    <scope>NUCLEOTIDE SEQUENCE [LARGE SCALE GENOMIC DNA]</scope>
    <source>
        <strain evidence="2 3">PP422</strain>
    </source>
</reference>
<evidence type="ECO:0000313" key="3">
    <source>
        <dbReference type="Proteomes" id="UP000274117"/>
    </source>
</evidence>
<dbReference type="EMBL" id="RSDO01000003">
    <property type="protein sequence ID" value="RRR54665.1"/>
    <property type="molecule type" value="Genomic_DNA"/>
</dbReference>
<keyword evidence="1" id="KW-0812">Transmembrane</keyword>
<dbReference type="RefSeq" id="WP_125265585.1">
    <property type="nucleotide sequence ID" value="NZ_JABCRN010000002.1"/>
</dbReference>
<protein>
    <submittedName>
        <fullName evidence="2">Uncharacterized protein</fullName>
    </submittedName>
</protein>
<name>A0A3R8RAA0_STRSU</name>
<keyword evidence="1" id="KW-1133">Transmembrane helix</keyword>
<dbReference type="Proteomes" id="UP000274117">
    <property type="component" value="Unassembled WGS sequence"/>
</dbReference>
<accession>A0A3R8RAA0</accession>
<feature type="transmembrane region" description="Helical" evidence="1">
    <location>
        <begin position="31"/>
        <end position="55"/>
    </location>
</feature>
<evidence type="ECO:0000256" key="1">
    <source>
        <dbReference type="SAM" id="Phobius"/>
    </source>
</evidence>
<keyword evidence="1" id="KW-0472">Membrane</keyword>
<comment type="caution">
    <text evidence="2">The sequence shown here is derived from an EMBL/GenBank/DDBJ whole genome shotgun (WGS) entry which is preliminary data.</text>
</comment>
<reference evidence="2 3" key="1">
    <citation type="submission" date="2018-11" db="EMBL/GenBank/DDBJ databases">
        <authorList>
            <person name="Stevens M.J."/>
            <person name="Cernela N."/>
            <person name="Spoerry Serrano N."/>
            <person name="Schmitt S."/>
            <person name="Schrenzel J."/>
            <person name="Stephan R."/>
        </authorList>
    </citation>
    <scope>NUCLEOTIDE SEQUENCE [LARGE SCALE GENOMIC DNA]</scope>
    <source>
        <strain evidence="2 3">PP422</strain>
    </source>
</reference>